<dbReference type="eggNOG" id="COG1249">
    <property type="taxonomic scope" value="Bacteria"/>
</dbReference>
<dbReference type="InterPro" id="IPR005288">
    <property type="entry name" value="NadB"/>
</dbReference>
<dbReference type="GO" id="GO:0009435">
    <property type="term" value="P:NAD+ biosynthetic process"/>
    <property type="evidence" value="ECO:0007669"/>
    <property type="project" value="InterPro"/>
</dbReference>
<reference evidence="2" key="1">
    <citation type="submission" date="2009-09" db="EMBL/GenBank/DDBJ databases">
        <title>The complete genome of Kribbella flavida DSM 17836.</title>
        <authorList>
            <consortium name="US DOE Joint Genome Institute (JGI-PGF)"/>
            <person name="Lucas S."/>
            <person name="Copeland A."/>
            <person name="Lapidus A."/>
            <person name="Glavina del Rio T."/>
            <person name="Dalin E."/>
            <person name="Tice H."/>
            <person name="Bruce D."/>
            <person name="Goodwin L."/>
            <person name="Pitluck S."/>
            <person name="Kyrpides N."/>
            <person name="Mavromatis K."/>
            <person name="Ivanova N."/>
            <person name="Saunders E."/>
            <person name="Brettin T."/>
            <person name="Detter J.C."/>
            <person name="Han C."/>
            <person name="Larimer F."/>
            <person name="Land M."/>
            <person name="Hauser L."/>
            <person name="Markowitz V."/>
            <person name="Cheng J.-F."/>
            <person name="Hugenholtz P."/>
            <person name="Woyke T."/>
            <person name="Wu D."/>
            <person name="Pukall R."/>
            <person name="Klenk H.-P."/>
            <person name="Eisen J.A."/>
        </authorList>
    </citation>
    <scope>NUCLEOTIDE SEQUENCE [LARGE SCALE GENOMIC DNA]</scope>
    <source>
        <strain evidence="2">DSM 17836 / JCM 10339 / NBRC 14399</strain>
    </source>
</reference>
<dbReference type="EMBL" id="CP001736">
    <property type="protein sequence ID" value="ADB35360.1"/>
    <property type="molecule type" value="Genomic_DNA"/>
</dbReference>
<reference evidence="1 2" key="2">
    <citation type="journal article" date="2010" name="Stand. Genomic Sci.">
        <title>Complete genome sequence of Kribbella flavida type strain (IFO 14399).</title>
        <authorList>
            <person name="Pukall R."/>
            <person name="Lapidus A."/>
            <person name="Glavina Del Rio T."/>
            <person name="Copeland A."/>
            <person name="Tice H."/>
            <person name="Cheng J.-F."/>
            <person name="Lucas S."/>
            <person name="Chen F."/>
            <person name="Nolan M."/>
            <person name="LaButti K."/>
            <person name="Pati A."/>
            <person name="Ivanova N."/>
            <person name="Mavrommatis K."/>
            <person name="Mikhailova N."/>
            <person name="Pitluck S."/>
            <person name="Bruce D."/>
            <person name="Goodwin L."/>
            <person name="Land M."/>
            <person name="Hauser L."/>
            <person name="Chang Y.-J."/>
            <person name="Jeffries C.D."/>
            <person name="Chen A."/>
            <person name="Palaniappan K."/>
            <person name="Chain P."/>
            <person name="Rohde M."/>
            <person name="Goeker M."/>
            <person name="Bristow J."/>
            <person name="Eisen J.A."/>
            <person name="Markowitz V."/>
            <person name="Hugenholtz P."/>
            <person name="Kyrpides N.C."/>
            <person name="Klenk H.-P."/>
            <person name="Brettin T."/>
        </authorList>
    </citation>
    <scope>NUCLEOTIDE SEQUENCE [LARGE SCALE GENOMIC DNA]</scope>
    <source>
        <strain evidence="2">DSM 17836 / JCM 10339 / NBRC 14399</strain>
    </source>
</reference>
<dbReference type="AlphaFoldDB" id="D2PWY0"/>
<dbReference type="Gene3D" id="3.50.50.60">
    <property type="entry name" value="FAD/NAD(P)-binding domain"/>
    <property type="match status" value="1"/>
</dbReference>
<protein>
    <submittedName>
        <fullName evidence="1">FAD dependent oxidoreductase</fullName>
    </submittedName>
</protein>
<evidence type="ECO:0000313" key="1">
    <source>
        <dbReference type="EMBL" id="ADB35360.1"/>
    </source>
</evidence>
<gene>
    <name evidence="1" type="ordered locus">Kfla_6359</name>
</gene>
<keyword evidence="2" id="KW-1185">Reference proteome</keyword>
<dbReference type="STRING" id="479435.Kfla_6359"/>
<dbReference type="RefSeq" id="WP_012923913.1">
    <property type="nucleotide sequence ID" value="NC_013729.1"/>
</dbReference>
<name>D2PWY0_KRIFD</name>
<dbReference type="SUPFAM" id="SSF51905">
    <property type="entry name" value="FAD/NAD(P)-binding domain"/>
    <property type="match status" value="1"/>
</dbReference>
<dbReference type="Pfam" id="PF12831">
    <property type="entry name" value="FAD_oxidored"/>
    <property type="match status" value="1"/>
</dbReference>
<dbReference type="HOGENOM" id="CLU_029779_1_0_11"/>
<dbReference type="InterPro" id="IPR036188">
    <property type="entry name" value="FAD/NAD-bd_sf"/>
</dbReference>
<accession>D2PWY0</accession>
<dbReference type="KEGG" id="kfl:Kfla_6359"/>
<dbReference type="PANTHER" id="PTHR42716">
    <property type="entry name" value="L-ASPARTATE OXIDASE"/>
    <property type="match status" value="1"/>
</dbReference>
<dbReference type="OrthoDB" id="615715at2"/>
<organism evidence="1 2">
    <name type="scientific">Kribbella flavida (strain DSM 17836 / JCM 10339 / NBRC 14399)</name>
    <dbReference type="NCBI Taxonomy" id="479435"/>
    <lineage>
        <taxon>Bacteria</taxon>
        <taxon>Bacillati</taxon>
        <taxon>Actinomycetota</taxon>
        <taxon>Actinomycetes</taxon>
        <taxon>Propionibacteriales</taxon>
        <taxon>Kribbellaceae</taxon>
        <taxon>Kribbella</taxon>
    </lineage>
</organism>
<sequence>MEADVLVVGGGLGAVAAALSALRAGRTVVMTEEYDWIGGQLTSQAVPPDEHTWVEQFGVTASYRALRDGIRDYYRRHYPLTEASRAAAELNPGAGYVSKLCHEPRVAVAVLEAMLAPYRASRRLQVLQPYKPVGAETDGDRVTAVTVQHRDTGTQLTLTAPYILDATETGELLPLTGTEYVTGFESQAVTGEPSAPAEAQPLNMQAVSFCFAIDHVEGDQVGDKPADYAFWRNYQPSFWGDRLLSWNAPDPRTLAPSRRTFTPNPDDDPLAVVADQRRTGGDTNLWTFRRIAARRHFQAGAYPSDICLVNWPMIDYLDGPVFDVPDADRHLRGAKELSQAVFYWLQTEAPRPDGGTGFPGLRLRGDLLGSADGLAQAPYIRESRRIAAEYTVVEQDLSVAVRGDAGAVEYADSVGVGMYRIDLHPSTGGDNYIDVASSPFRIPLGALIPRRVENLLPAGKNLGTTHITNGCYRLHPVEWNVGEAAGLLAAFCLDRGVSPRAVRNTPALLSDFQARLVAQGVELSWPAIAGY</sequence>
<evidence type="ECO:0000313" key="2">
    <source>
        <dbReference type="Proteomes" id="UP000007967"/>
    </source>
</evidence>
<proteinExistence type="predicted"/>
<dbReference type="PANTHER" id="PTHR42716:SF1">
    <property type="entry name" value="SLL0471 PROTEIN"/>
    <property type="match status" value="1"/>
</dbReference>
<dbReference type="GO" id="GO:0008734">
    <property type="term" value="F:L-aspartate oxidase activity"/>
    <property type="evidence" value="ECO:0007669"/>
    <property type="project" value="InterPro"/>
</dbReference>
<dbReference type="Proteomes" id="UP000007967">
    <property type="component" value="Chromosome"/>
</dbReference>